<sequence length="338" mass="36894">MTTTRQAAIRLALVFLAVLAVIVLIVQAIQRPVDGSTTRYQAVFGDVFGLRENADVRLRGVPVGKITDISISDDYEAVVDLTLQDDYRLRESDRLLVKMQNLTGQRYLELELGDAGAAEIDPDQPVTNTVDSFDITTVFNGLKPLLRETDPAVYNSLATNVAALVEGSETSPTPVLRDIATLATYAEDRSLLMSTILDNLTALDSQLRGRSGNLQNMLEVFHSIFTPLVTRLGEFLQLVELGAVEFTQIGETVDLLSRIGLGATDRHDDFIRRTDESYADPAPVIEAYRRLPGILGGINALIPTSDPELQCSSGGVPVPIEAEVLLEGRQLVVCEEKP</sequence>
<dbReference type="OrthoDB" id="338143at2"/>
<evidence type="ECO:0000313" key="3">
    <source>
        <dbReference type="Proteomes" id="UP000244928"/>
    </source>
</evidence>
<dbReference type="Pfam" id="PF02470">
    <property type="entry name" value="MlaD"/>
    <property type="match status" value="1"/>
</dbReference>
<dbReference type="RefSeq" id="WP_108846414.1">
    <property type="nucleotide sequence ID" value="NZ_CP015449.1"/>
</dbReference>
<dbReference type="Proteomes" id="UP000244928">
    <property type="component" value="Chromosome"/>
</dbReference>
<dbReference type="AlphaFoldDB" id="A0A2S1R4C7"/>
<dbReference type="InterPro" id="IPR052336">
    <property type="entry name" value="MlaD_Phospholipid_Transporter"/>
</dbReference>
<accession>A0A2S1R4C7</accession>
<dbReference type="InterPro" id="IPR003399">
    <property type="entry name" value="Mce/MlaD"/>
</dbReference>
<evidence type="ECO:0000313" key="2">
    <source>
        <dbReference type="EMBL" id="AWH91150.1"/>
    </source>
</evidence>
<gene>
    <name evidence="2" type="ORF">A6035_02030</name>
</gene>
<feature type="domain" description="Mce/MlaD" evidence="1">
    <location>
        <begin position="37"/>
        <end position="111"/>
    </location>
</feature>
<evidence type="ECO:0000259" key="1">
    <source>
        <dbReference type="Pfam" id="PF02470"/>
    </source>
</evidence>
<dbReference type="KEGG" id="dlu:A6035_02030"/>
<dbReference type="EMBL" id="CP015449">
    <property type="protein sequence ID" value="AWH91150.1"/>
    <property type="molecule type" value="Genomic_DNA"/>
</dbReference>
<name>A0A2S1R4C7_9ACTN</name>
<organism evidence="2 3">
    <name type="scientific">Dietzia lutea</name>
    <dbReference type="NCBI Taxonomy" id="546160"/>
    <lineage>
        <taxon>Bacteria</taxon>
        <taxon>Bacillati</taxon>
        <taxon>Actinomycetota</taxon>
        <taxon>Actinomycetes</taxon>
        <taxon>Mycobacteriales</taxon>
        <taxon>Dietziaceae</taxon>
        <taxon>Dietzia</taxon>
    </lineage>
</organism>
<dbReference type="PANTHER" id="PTHR33371:SF17">
    <property type="entry name" value="MCE-FAMILY PROTEIN MCE1B"/>
    <property type="match status" value="1"/>
</dbReference>
<dbReference type="PANTHER" id="PTHR33371">
    <property type="entry name" value="INTERMEMBRANE PHOSPHOLIPID TRANSPORT SYSTEM BINDING PROTEIN MLAD-RELATED"/>
    <property type="match status" value="1"/>
</dbReference>
<dbReference type="GO" id="GO:0051701">
    <property type="term" value="P:biological process involved in interaction with host"/>
    <property type="evidence" value="ECO:0007669"/>
    <property type="project" value="TreeGrafter"/>
</dbReference>
<keyword evidence="3" id="KW-1185">Reference proteome</keyword>
<proteinExistence type="predicted"/>
<dbReference type="GO" id="GO:0005576">
    <property type="term" value="C:extracellular region"/>
    <property type="evidence" value="ECO:0007669"/>
    <property type="project" value="TreeGrafter"/>
</dbReference>
<protein>
    <submittedName>
        <fullName evidence="2">Mammalian cell entry protein</fullName>
    </submittedName>
</protein>
<reference evidence="2 3" key="1">
    <citation type="submission" date="2016-04" db="EMBL/GenBank/DDBJ databases">
        <title>Complete genome sequence of Dietzia lutea YIM 80766T, a strain isolated from desert soil in Egypt.</title>
        <authorList>
            <person name="Zhao J."/>
            <person name="Hu B."/>
            <person name="Geng S."/>
            <person name="Nie Y."/>
            <person name="Tang Y."/>
        </authorList>
    </citation>
    <scope>NUCLEOTIDE SEQUENCE [LARGE SCALE GENOMIC DNA]</scope>
    <source>
        <strain evidence="2 3">YIM 80766</strain>
    </source>
</reference>